<sequence>MGLVWNFQPDGSGEPTIQEEAMRSLQHGRILTATLLVSGSALLCAPAAFADPDAQTDQPAPAPGTVAAVVAAPPLDAPPPDAAPSSAVPDACKQFGMALDHASSYYEDFAYDSAGGGNSVNYDDPNVANANVYGRTALRESAAAAMSAASAPGLPNDIAAPMRSWSLRATKLLIIMGIRGGGDSLNSTANDMNTDANNVQMACAMNGARA</sequence>
<gene>
    <name evidence="2" type="ORF">MAIC_38870</name>
</gene>
<feature type="chain" id="PRO_5042213281" description="Secreted protein" evidence="1">
    <location>
        <begin position="51"/>
        <end position="210"/>
    </location>
</feature>
<dbReference type="Proteomes" id="UP000467327">
    <property type="component" value="Chromosome"/>
</dbReference>
<evidence type="ECO:0000313" key="3">
    <source>
        <dbReference type="Proteomes" id="UP000467327"/>
    </source>
</evidence>
<evidence type="ECO:0000256" key="1">
    <source>
        <dbReference type="SAM" id="SignalP"/>
    </source>
</evidence>
<dbReference type="EMBL" id="AP022561">
    <property type="protein sequence ID" value="BBX09084.1"/>
    <property type="molecule type" value="Genomic_DNA"/>
</dbReference>
<feature type="signal peptide" evidence="1">
    <location>
        <begin position="1"/>
        <end position="50"/>
    </location>
</feature>
<protein>
    <recommendedName>
        <fullName evidence="4">Secreted protein</fullName>
    </recommendedName>
</protein>
<dbReference type="AlphaFoldDB" id="A0AAD1HQG6"/>
<dbReference type="KEGG" id="maic:MAIC_38870"/>
<keyword evidence="1" id="KW-0732">Signal</keyword>
<reference evidence="2 3" key="1">
    <citation type="journal article" date="2019" name="Emerg. Microbes Infect.">
        <title>Comprehensive subspecies identification of 175 nontuberculous mycobacteria species based on 7547 genomic profiles.</title>
        <authorList>
            <person name="Matsumoto Y."/>
            <person name="Kinjo T."/>
            <person name="Motooka D."/>
            <person name="Nabeya D."/>
            <person name="Jung N."/>
            <person name="Uechi K."/>
            <person name="Horii T."/>
            <person name="Iida T."/>
            <person name="Fujita J."/>
            <person name="Nakamura S."/>
        </authorList>
    </citation>
    <scope>NUCLEOTIDE SEQUENCE [LARGE SCALE GENOMIC DNA]</scope>
    <source>
        <strain evidence="2 3">JCM 6376</strain>
    </source>
</reference>
<accession>A0AAD1HQG6</accession>
<evidence type="ECO:0000313" key="2">
    <source>
        <dbReference type="EMBL" id="BBX09084.1"/>
    </source>
</evidence>
<keyword evidence="3" id="KW-1185">Reference proteome</keyword>
<organism evidence="2 3">
    <name type="scientific">Mycolicibacterium aichiense</name>
    <dbReference type="NCBI Taxonomy" id="1799"/>
    <lineage>
        <taxon>Bacteria</taxon>
        <taxon>Bacillati</taxon>
        <taxon>Actinomycetota</taxon>
        <taxon>Actinomycetes</taxon>
        <taxon>Mycobacteriales</taxon>
        <taxon>Mycobacteriaceae</taxon>
        <taxon>Mycolicibacterium</taxon>
    </lineage>
</organism>
<name>A0AAD1HQG6_9MYCO</name>
<proteinExistence type="predicted"/>
<evidence type="ECO:0008006" key="4">
    <source>
        <dbReference type="Google" id="ProtNLM"/>
    </source>
</evidence>